<dbReference type="InterPro" id="IPR000073">
    <property type="entry name" value="AB_hydrolase_1"/>
</dbReference>
<name>A0ABQ8FQI1_9PEZI</name>
<dbReference type="GO" id="GO:0016787">
    <property type="term" value="F:hydrolase activity"/>
    <property type="evidence" value="ECO:0007669"/>
    <property type="project" value="UniProtKB-KW"/>
</dbReference>
<gene>
    <name evidence="6" type="ORF">B0J12DRAFT_446570</name>
</gene>
<dbReference type="PANTHER" id="PTHR21661:SF71">
    <property type="entry name" value="EPOXIDE HYDROLASE N-TERMINAL DOMAIN-CONTAINING PROTEIN"/>
    <property type="match status" value="1"/>
</dbReference>
<accession>A0ABQ8FQI1</accession>
<keyword evidence="7" id="KW-1185">Reference proteome</keyword>
<feature type="domain" description="AB hydrolase-1" evidence="4">
    <location>
        <begin position="193"/>
        <end position="297"/>
    </location>
</feature>
<dbReference type="SUPFAM" id="SSF53474">
    <property type="entry name" value="alpha/beta-Hydrolases"/>
    <property type="match status" value="1"/>
</dbReference>
<dbReference type="Pfam" id="PF06441">
    <property type="entry name" value="EHN"/>
    <property type="match status" value="1"/>
</dbReference>
<dbReference type="EMBL" id="JAGTJR010000089">
    <property type="protein sequence ID" value="KAH7012361.1"/>
    <property type="molecule type" value="Genomic_DNA"/>
</dbReference>
<sequence>MADSRAGRDRDGGAGAGGVDAVEPYNMHVSAKYLELTKRKLELTRLPHELLLPEERRWTYGTPKSVLEPLVDYWLTDYDWRAQERHFNAHLPQFRTTIPIPIEGEAETDNNSLRIHFVHQPARLGDLTPPRTSAVTVIPLLWCHDVPASSFLEMGRVMEALVACVEEGGVTMDDGEGYAVVGRKEDRGREVAFHVVAPSVPGMGFSEGGREEGFGAWETAGVFDALMRRLGYERYVAFGAGWGFAVCRALALRYGDDSCVAIHVANPASFFPAPSLRTTPLAWLKYHFARVTKARIPGLAFGYTPADFGYSNSRAISQSKTPDEEKRIADSLGGAPEGERLAAGKMVSSSRFQTAAYALCDSPVGLLAHTLDVLRPCLALGQSGALSSLWTPAALLNWTMMRWLPGPEAGLRWLQRAKMEIKGGQQLWQRYSNVPLGISQFGRSRGAGGTEDAMLGWAEAWQRVTWMKRREDDDAVRPEWERPEELVEDLKDSFGKAWAARIEG</sequence>
<comment type="caution">
    <text evidence="6">The sequence shown here is derived from an EMBL/GenBank/DDBJ whole genome shotgun (WGS) entry which is preliminary data.</text>
</comment>
<protein>
    <submittedName>
        <fullName evidence="6">Alpha/Beta hydrolase protein</fullName>
    </submittedName>
</protein>
<dbReference type="InterPro" id="IPR029058">
    <property type="entry name" value="AB_hydrolase_fold"/>
</dbReference>
<evidence type="ECO:0000313" key="6">
    <source>
        <dbReference type="EMBL" id="KAH7012361.1"/>
    </source>
</evidence>
<evidence type="ECO:0000256" key="1">
    <source>
        <dbReference type="ARBA" id="ARBA00010088"/>
    </source>
</evidence>
<evidence type="ECO:0000256" key="2">
    <source>
        <dbReference type="ARBA" id="ARBA00022801"/>
    </source>
</evidence>
<dbReference type="InterPro" id="IPR010497">
    <property type="entry name" value="Epoxide_hydro_N"/>
</dbReference>
<comment type="similarity">
    <text evidence="1">Belongs to the peptidase S33 family.</text>
</comment>
<evidence type="ECO:0000313" key="7">
    <source>
        <dbReference type="Proteomes" id="UP000774617"/>
    </source>
</evidence>
<organism evidence="6 7">
    <name type="scientific">Macrophomina phaseolina</name>
    <dbReference type="NCBI Taxonomy" id="35725"/>
    <lineage>
        <taxon>Eukaryota</taxon>
        <taxon>Fungi</taxon>
        <taxon>Dikarya</taxon>
        <taxon>Ascomycota</taxon>
        <taxon>Pezizomycotina</taxon>
        <taxon>Dothideomycetes</taxon>
        <taxon>Dothideomycetes incertae sedis</taxon>
        <taxon>Botryosphaeriales</taxon>
        <taxon>Botryosphaeriaceae</taxon>
        <taxon>Macrophomina</taxon>
    </lineage>
</organism>
<reference evidence="6 7" key="1">
    <citation type="journal article" date="2021" name="Nat. Commun.">
        <title>Genetic determinants of endophytism in the Arabidopsis root mycobiome.</title>
        <authorList>
            <person name="Mesny F."/>
            <person name="Miyauchi S."/>
            <person name="Thiergart T."/>
            <person name="Pickel B."/>
            <person name="Atanasova L."/>
            <person name="Karlsson M."/>
            <person name="Huettel B."/>
            <person name="Barry K.W."/>
            <person name="Haridas S."/>
            <person name="Chen C."/>
            <person name="Bauer D."/>
            <person name="Andreopoulos W."/>
            <person name="Pangilinan J."/>
            <person name="LaButti K."/>
            <person name="Riley R."/>
            <person name="Lipzen A."/>
            <person name="Clum A."/>
            <person name="Drula E."/>
            <person name="Henrissat B."/>
            <person name="Kohler A."/>
            <person name="Grigoriev I.V."/>
            <person name="Martin F.M."/>
            <person name="Hacquard S."/>
        </authorList>
    </citation>
    <scope>NUCLEOTIDE SEQUENCE [LARGE SCALE GENOMIC DNA]</scope>
    <source>
        <strain evidence="6 7">MPI-SDFR-AT-0080</strain>
    </source>
</reference>
<dbReference type="PANTHER" id="PTHR21661">
    <property type="entry name" value="EPOXIDE HYDROLASE 1-RELATED"/>
    <property type="match status" value="1"/>
</dbReference>
<dbReference type="Proteomes" id="UP000774617">
    <property type="component" value="Unassembled WGS sequence"/>
</dbReference>
<proteinExistence type="inferred from homology"/>
<dbReference type="Gene3D" id="3.40.50.1820">
    <property type="entry name" value="alpha/beta hydrolase"/>
    <property type="match status" value="1"/>
</dbReference>
<dbReference type="Pfam" id="PF00561">
    <property type="entry name" value="Abhydrolase_1"/>
    <property type="match status" value="1"/>
</dbReference>
<keyword evidence="2 6" id="KW-0378">Hydrolase</keyword>
<evidence type="ECO:0000259" key="4">
    <source>
        <dbReference type="Pfam" id="PF00561"/>
    </source>
</evidence>
<evidence type="ECO:0000259" key="5">
    <source>
        <dbReference type="Pfam" id="PF06441"/>
    </source>
</evidence>
<feature type="compositionally biased region" description="Basic and acidic residues" evidence="3">
    <location>
        <begin position="1"/>
        <end position="12"/>
    </location>
</feature>
<evidence type="ECO:0000256" key="3">
    <source>
        <dbReference type="SAM" id="MobiDB-lite"/>
    </source>
</evidence>
<dbReference type="InterPro" id="IPR016292">
    <property type="entry name" value="Epoxide_hydrolase"/>
</dbReference>
<feature type="region of interest" description="Disordered" evidence="3">
    <location>
        <begin position="1"/>
        <end position="20"/>
    </location>
</feature>
<dbReference type="PIRSF" id="PIRSF001112">
    <property type="entry name" value="Epoxide_hydrolase"/>
    <property type="match status" value="1"/>
</dbReference>
<feature type="domain" description="Epoxide hydrolase N-terminal" evidence="5">
    <location>
        <begin position="22"/>
        <end position="153"/>
    </location>
</feature>